<keyword evidence="3 4" id="KW-0408">Iron</keyword>
<keyword evidence="1 4" id="KW-0349">Heme</keyword>
<sequence>MPRHATSAAMAAMMALAFAAPLAAETAPQDVAFTEYGSIEAPLIDSAGDPEEGAKIYADKTSGNCVACHVISDRPDAEFQGTIGPPLDGAGDRWEAAQLRGIVVDAKKTFPESMMPGFYKTSGYIRPGDAFTGKAGTEPLPPILTAQQVEDVVAYLATLKE</sequence>
<dbReference type="OrthoDB" id="9793634at2"/>
<dbReference type="SUPFAM" id="SSF46626">
    <property type="entry name" value="Cytochrome c"/>
    <property type="match status" value="1"/>
</dbReference>
<proteinExistence type="predicted"/>
<dbReference type="PROSITE" id="PS51007">
    <property type="entry name" value="CYTC"/>
    <property type="match status" value="1"/>
</dbReference>
<name>A0A3M0MGB1_9RHOB</name>
<dbReference type="EMBL" id="QOKZ01000018">
    <property type="protein sequence ID" value="RMC30307.1"/>
    <property type="molecule type" value="Genomic_DNA"/>
</dbReference>
<keyword evidence="2 4" id="KW-0479">Metal-binding</keyword>
<gene>
    <name evidence="7" type="primary">soxX</name>
    <name evidence="7" type="ORF">C9E81_21740</name>
</gene>
<feature type="domain" description="Cytochrome c" evidence="6">
    <location>
        <begin position="48"/>
        <end position="160"/>
    </location>
</feature>
<dbReference type="RefSeq" id="WP_122114461.1">
    <property type="nucleotide sequence ID" value="NZ_QOKZ01000018.1"/>
</dbReference>
<feature type="signal peptide" evidence="5">
    <location>
        <begin position="1"/>
        <end position="19"/>
    </location>
</feature>
<evidence type="ECO:0000256" key="2">
    <source>
        <dbReference type="ARBA" id="ARBA00022723"/>
    </source>
</evidence>
<protein>
    <submittedName>
        <fullName evidence="7">Sulfur oxidation c-type cytochrome SoxX</fullName>
    </submittedName>
</protein>
<dbReference type="GO" id="GO:0009055">
    <property type="term" value="F:electron transfer activity"/>
    <property type="evidence" value="ECO:0007669"/>
    <property type="project" value="InterPro"/>
</dbReference>
<dbReference type="GO" id="GO:0046872">
    <property type="term" value="F:metal ion binding"/>
    <property type="evidence" value="ECO:0007669"/>
    <property type="project" value="UniProtKB-KW"/>
</dbReference>
<dbReference type="Proteomes" id="UP000273516">
    <property type="component" value="Unassembled WGS sequence"/>
</dbReference>
<evidence type="ECO:0000256" key="3">
    <source>
        <dbReference type="ARBA" id="ARBA00023004"/>
    </source>
</evidence>
<evidence type="ECO:0000256" key="4">
    <source>
        <dbReference type="PROSITE-ProRule" id="PRU00433"/>
    </source>
</evidence>
<evidence type="ECO:0000256" key="5">
    <source>
        <dbReference type="SAM" id="SignalP"/>
    </source>
</evidence>
<reference evidence="7 8" key="1">
    <citation type="submission" date="2018-07" db="EMBL/GenBank/DDBJ databases">
        <authorList>
            <person name="Zhang Y."/>
            <person name="Wang L."/>
            <person name="Ma S."/>
        </authorList>
    </citation>
    <scope>NUCLEOTIDE SEQUENCE [LARGE SCALE GENOMIC DNA]</scope>
    <source>
        <strain evidence="7 8">4-2</strain>
    </source>
</reference>
<accession>A0A3M0MGB1</accession>
<evidence type="ECO:0000256" key="1">
    <source>
        <dbReference type="ARBA" id="ARBA00022617"/>
    </source>
</evidence>
<dbReference type="NCBIfam" id="TIGR04485">
    <property type="entry name" value="thiosulf_SoxX"/>
    <property type="match status" value="1"/>
</dbReference>
<dbReference type="InterPro" id="IPR009056">
    <property type="entry name" value="Cyt_c-like_dom"/>
</dbReference>
<organism evidence="7 8">
    <name type="scientific">Paracoccus alkanivorans</name>
    <dbReference type="NCBI Taxonomy" id="2116655"/>
    <lineage>
        <taxon>Bacteria</taxon>
        <taxon>Pseudomonadati</taxon>
        <taxon>Pseudomonadota</taxon>
        <taxon>Alphaproteobacteria</taxon>
        <taxon>Rhodobacterales</taxon>
        <taxon>Paracoccaceae</taxon>
        <taxon>Paracoccus</taxon>
    </lineage>
</organism>
<dbReference type="Gene3D" id="1.10.760.10">
    <property type="entry name" value="Cytochrome c-like domain"/>
    <property type="match status" value="1"/>
</dbReference>
<evidence type="ECO:0000259" key="6">
    <source>
        <dbReference type="PROSITE" id="PS51007"/>
    </source>
</evidence>
<keyword evidence="5" id="KW-0732">Signal</keyword>
<dbReference type="InterPro" id="IPR036909">
    <property type="entry name" value="Cyt_c-like_dom_sf"/>
</dbReference>
<evidence type="ECO:0000313" key="8">
    <source>
        <dbReference type="Proteomes" id="UP000273516"/>
    </source>
</evidence>
<feature type="chain" id="PRO_5018328834" evidence="5">
    <location>
        <begin position="20"/>
        <end position="161"/>
    </location>
</feature>
<keyword evidence="8" id="KW-1185">Reference proteome</keyword>
<dbReference type="AlphaFoldDB" id="A0A3M0MGB1"/>
<comment type="caution">
    <text evidence="7">The sequence shown here is derived from an EMBL/GenBank/DDBJ whole genome shotgun (WGS) entry which is preliminary data.</text>
</comment>
<evidence type="ECO:0000313" key="7">
    <source>
        <dbReference type="EMBL" id="RMC30307.1"/>
    </source>
</evidence>
<dbReference type="GO" id="GO:0020037">
    <property type="term" value="F:heme binding"/>
    <property type="evidence" value="ECO:0007669"/>
    <property type="project" value="InterPro"/>
</dbReference>
<dbReference type="InterPro" id="IPR030999">
    <property type="entry name" value="Thiosulf_SoxX"/>
</dbReference>
<dbReference type="Pfam" id="PF00034">
    <property type="entry name" value="Cytochrom_C"/>
    <property type="match status" value="1"/>
</dbReference>